<dbReference type="RefSeq" id="WP_022612339.1">
    <property type="nucleotide sequence ID" value="NZ_LK391965.1"/>
</dbReference>
<dbReference type="Proteomes" id="UP000018211">
    <property type="component" value="Unassembled WGS sequence"/>
</dbReference>
<sequence>MNIEIIYWEIKDSDPSISVLNRLIDKDCLSQWSSVENIVDKLWFENQSDGYWGAIVIWDKEKPDLSSLPPNKPKSIIGREPDVRLSLDLISRL</sequence>
<protein>
    <submittedName>
        <fullName evidence="1">Uncharacterized protein</fullName>
    </submittedName>
</protein>
<comment type="caution">
    <text evidence="1">The sequence shown here is derived from an EMBL/GenBank/DDBJ whole genome shotgun (WGS) entry which is preliminary data.</text>
</comment>
<gene>
    <name evidence="1" type="ORF">VIBNISOn1_30270</name>
</gene>
<proteinExistence type="predicted"/>
<name>A0AAV2VT25_9VIBR</name>
<reference evidence="1 2" key="1">
    <citation type="journal article" date="2013" name="ISME J.">
        <title>Comparative genomics of pathogenic lineages of Vibrio nigripulchritudo identifies virulence-associated traits.</title>
        <authorList>
            <person name="Goudenege D."/>
            <person name="Labreuche Y."/>
            <person name="Krin E."/>
            <person name="Ansquer D."/>
            <person name="Mangenot S."/>
            <person name="Calteau A."/>
            <person name="Medigue C."/>
            <person name="Mazel D."/>
            <person name="Polz M.F."/>
            <person name="Le Roux F."/>
        </authorList>
    </citation>
    <scope>NUCLEOTIDE SEQUENCE [LARGE SCALE GENOMIC DNA]</scope>
    <source>
        <strain evidence="1 2">SOn1</strain>
    </source>
</reference>
<organism evidence="1 2">
    <name type="scientific">Vibrio nigripulchritudo SOn1</name>
    <dbReference type="NCBI Taxonomy" id="1238450"/>
    <lineage>
        <taxon>Bacteria</taxon>
        <taxon>Pseudomonadati</taxon>
        <taxon>Pseudomonadota</taxon>
        <taxon>Gammaproteobacteria</taxon>
        <taxon>Vibrionales</taxon>
        <taxon>Vibrionaceae</taxon>
        <taxon>Vibrio</taxon>
    </lineage>
</organism>
<evidence type="ECO:0000313" key="2">
    <source>
        <dbReference type="Proteomes" id="UP000018211"/>
    </source>
</evidence>
<dbReference type="EMBL" id="CAOF01000120">
    <property type="protein sequence ID" value="CCO47570.1"/>
    <property type="molecule type" value="Genomic_DNA"/>
</dbReference>
<dbReference type="Gene3D" id="3.30.70.100">
    <property type="match status" value="1"/>
</dbReference>
<accession>A0AAV2VT25</accession>
<evidence type="ECO:0000313" key="1">
    <source>
        <dbReference type="EMBL" id="CCO47570.1"/>
    </source>
</evidence>
<dbReference type="AlphaFoldDB" id="A0AAV2VT25"/>